<dbReference type="SMART" id="SM00105">
    <property type="entry name" value="ArfGap"/>
    <property type="match status" value="1"/>
</dbReference>
<protein>
    <recommendedName>
        <fullName evidence="12">Arf-GAP with coiled-coil, ANK repeat and PH domain-containing protein</fullName>
    </recommendedName>
</protein>
<dbReference type="InterPro" id="IPR037278">
    <property type="entry name" value="ARFGAP/RecO"/>
</dbReference>
<dbReference type="InterPro" id="IPR001849">
    <property type="entry name" value="PH_domain"/>
</dbReference>
<feature type="compositionally biased region" description="Polar residues" evidence="7">
    <location>
        <begin position="457"/>
        <end position="468"/>
    </location>
</feature>
<evidence type="ECO:0000256" key="4">
    <source>
        <dbReference type="ARBA" id="ARBA00022833"/>
    </source>
</evidence>
<dbReference type="EMBL" id="GG745355">
    <property type="protein sequence ID" value="KNE68168.1"/>
    <property type="molecule type" value="Genomic_DNA"/>
</dbReference>
<evidence type="ECO:0000259" key="9">
    <source>
        <dbReference type="PROSITE" id="PS50115"/>
    </source>
</evidence>
<feature type="compositionally biased region" description="Basic residues" evidence="7">
    <location>
        <begin position="470"/>
        <end position="479"/>
    </location>
</feature>
<feature type="compositionally biased region" description="Acidic residues" evidence="7">
    <location>
        <begin position="329"/>
        <end position="340"/>
    </location>
</feature>
<keyword evidence="4" id="KW-0862">Zinc</keyword>
<dbReference type="PANTHER" id="PTHR23180:SF160">
    <property type="entry name" value="ADP-RIBOSYLATION FACTOR GTPASE-ACTIVATING PROTEIN EFFECTOR PROTEIN 1"/>
    <property type="match status" value="1"/>
</dbReference>
<dbReference type="InterPro" id="IPR001164">
    <property type="entry name" value="ArfGAP_dom"/>
</dbReference>
<dbReference type="GO" id="GO:0008270">
    <property type="term" value="F:zinc ion binding"/>
    <property type="evidence" value="ECO:0007669"/>
    <property type="project" value="UniProtKB-KW"/>
</dbReference>
<evidence type="ECO:0000256" key="2">
    <source>
        <dbReference type="ARBA" id="ARBA00022723"/>
    </source>
</evidence>
<feature type="region of interest" description="Disordered" evidence="7">
    <location>
        <begin position="1"/>
        <end position="51"/>
    </location>
</feature>
<name>A0A0L0T050_ALLM3</name>
<feature type="domain" description="PH" evidence="8">
    <location>
        <begin position="351"/>
        <end position="450"/>
    </location>
</feature>
<dbReference type="GO" id="GO:0005096">
    <property type="term" value="F:GTPase activator activity"/>
    <property type="evidence" value="ECO:0007669"/>
    <property type="project" value="UniProtKB-KW"/>
</dbReference>
<evidence type="ECO:0000256" key="3">
    <source>
        <dbReference type="ARBA" id="ARBA00022771"/>
    </source>
</evidence>
<dbReference type="InterPro" id="IPR036770">
    <property type="entry name" value="Ankyrin_rpt-contain_sf"/>
</dbReference>
<dbReference type="InterPro" id="IPR004148">
    <property type="entry name" value="BAR_dom"/>
</dbReference>
<dbReference type="Gene3D" id="2.30.29.30">
    <property type="entry name" value="Pleckstrin-homology domain (PH domain)/Phosphotyrosine-binding domain (PTB)"/>
    <property type="match status" value="1"/>
</dbReference>
<keyword evidence="11" id="KW-1185">Reference proteome</keyword>
<feature type="compositionally biased region" description="Low complexity" evidence="7">
    <location>
        <begin position="480"/>
        <end position="493"/>
    </location>
</feature>
<dbReference type="Gene3D" id="1.25.40.20">
    <property type="entry name" value="Ankyrin repeat-containing domain"/>
    <property type="match status" value="1"/>
</dbReference>
<dbReference type="Pfam" id="PF16746">
    <property type="entry name" value="BAR_3"/>
    <property type="match status" value="1"/>
</dbReference>
<dbReference type="SMART" id="SM00233">
    <property type="entry name" value="PH"/>
    <property type="match status" value="1"/>
</dbReference>
<dbReference type="InterPro" id="IPR002110">
    <property type="entry name" value="Ankyrin_rpt"/>
</dbReference>
<dbReference type="InterPro" id="IPR027267">
    <property type="entry name" value="AH/BAR_dom_sf"/>
</dbReference>
<dbReference type="InterPro" id="IPR038508">
    <property type="entry name" value="ArfGAP_dom_sf"/>
</dbReference>
<evidence type="ECO:0000313" key="10">
    <source>
        <dbReference type="EMBL" id="KNE68168.1"/>
    </source>
</evidence>
<keyword evidence="1" id="KW-0343">GTPase activation</keyword>
<dbReference type="GO" id="GO:0005737">
    <property type="term" value="C:cytoplasm"/>
    <property type="evidence" value="ECO:0007669"/>
    <property type="project" value="InterPro"/>
</dbReference>
<dbReference type="SUPFAM" id="SSF103657">
    <property type="entry name" value="BAR/IMD domain-like"/>
    <property type="match status" value="1"/>
</dbReference>
<dbReference type="STRING" id="578462.A0A0L0T050"/>
<dbReference type="eggNOG" id="KOG0521">
    <property type="taxonomic scope" value="Eukaryota"/>
</dbReference>
<keyword evidence="2" id="KW-0479">Metal-binding</keyword>
<proteinExistence type="predicted"/>
<evidence type="ECO:0000313" key="11">
    <source>
        <dbReference type="Proteomes" id="UP000054350"/>
    </source>
</evidence>
<feature type="repeat" description="ANK" evidence="5">
    <location>
        <begin position="718"/>
        <end position="750"/>
    </location>
</feature>
<dbReference type="CDD" id="cd07307">
    <property type="entry name" value="BAR"/>
    <property type="match status" value="1"/>
</dbReference>
<sequence length="924" mass="98580">MARFPGGAFSGMSTAQAPSPSPSSNSVAAAPGTSSANASAPASPPPPSAPRWRKIRLQDCLHDPPAHRKRIEDAELAAAQLEAMLRALTRVAKNHLDAMKYYHERSLAFYAEMQNTTEHIVYADPASAALVGRVRDLRHELEQRYDRQCQQLKTAIIDSLEIMLIQDIGGLKELRKRFEYATDTLDSTLDKYLSKKSTDSGVPEAARDVAEARKSFHEAALNYSMALNTLRARRAPDFVTLVVSHLQTAFLDARQGADYFADVMRSVQAVNAAANESAQQAAEASRAQTEMRRRLLEGAASVYNPINRGWIDGIKTAAAADPGATAAMEDSDDEDEDEVATPDTSVGSNLPVLKAGYLLKKNQNQRMARHSWSRRYFEIKGDLLVYSQRGKDEEPVVAINLRVSTVKPGDSSSDRRYVFQVISSQKSYTLQAENEEDMNHWIESLQRAIGAALHSTAPPSMQGLSSPTSSRRKGRKKSSAKGSAAVSAAAGGAMPMQEELSPRIAEANRAMEAQKQVLSRIRHVPGNTHCADCGAADPEWASINLGVVFCITCSGLHRSMGVHVSKVRSIILDTWDAATVEVMVRLGNTAVNGMYLGAPATPPGIAPGADRNAREKWIMAKYVGKEFLARDRILGELRSMNSAVASGPPTVHEAFWDAVTHGQLARALGYLAVGADVDWRHPGHGYRAALHQVIASRDEIGAEFLLQWQCNVNQQDHRGQTPLHVAAEAANARITVRLLKRSADPTVKNTAQQTPLVLAETLGHANVCTVLRLFAVDQSGNARSSDFGIQEALSQLQHLDLDAIASAGPQAPVPVGGPGALAVPPAGAEAGSAGVADASASVWGAGPDPAVAMLGAKVGGTAAPVAVSDAPMFAAMGMATSNPFLDKPTGRESGSASLPPAVPPRPSPSALGTVGLPEEANPWG</sequence>
<dbReference type="SUPFAM" id="SSF48403">
    <property type="entry name" value="Ankyrin repeat"/>
    <property type="match status" value="1"/>
</dbReference>
<dbReference type="PANTHER" id="PTHR23180">
    <property type="entry name" value="CENTAURIN/ARF"/>
    <property type="match status" value="1"/>
</dbReference>
<dbReference type="PROSITE" id="PS50115">
    <property type="entry name" value="ARFGAP"/>
    <property type="match status" value="1"/>
</dbReference>
<organism evidence="10 11">
    <name type="scientific">Allomyces macrogynus (strain ATCC 38327)</name>
    <name type="common">Allomyces javanicus var. macrogynus</name>
    <dbReference type="NCBI Taxonomy" id="578462"/>
    <lineage>
        <taxon>Eukaryota</taxon>
        <taxon>Fungi</taxon>
        <taxon>Fungi incertae sedis</taxon>
        <taxon>Blastocladiomycota</taxon>
        <taxon>Blastocladiomycetes</taxon>
        <taxon>Blastocladiales</taxon>
        <taxon>Blastocladiaceae</taxon>
        <taxon>Allomyces</taxon>
    </lineage>
</organism>
<dbReference type="PRINTS" id="PR00405">
    <property type="entry name" value="REVINTRACTNG"/>
</dbReference>
<dbReference type="SUPFAM" id="SSF50729">
    <property type="entry name" value="PH domain-like"/>
    <property type="match status" value="1"/>
</dbReference>
<reference evidence="10 11" key="1">
    <citation type="submission" date="2009-11" db="EMBL/GenBank/DDBJ databases">
        <title>Annotation of Allomyces macrogynus ATCC 38327.</title>
        <authorList>
            <consortium name="The Broad Institute Genome Sequencing Platform"/>
            <person name="Russ C."/>
            <person name="Cuomo C."/>
            <person name="Burger G."/>
            <person name="Gray M.W."/>
            <person name="Holland P.W.H."/>
            <person name="King N."/>
            <person name="Lang F.B.F."/>
            <person name="Roger A.J."/>
            <person name="Ruiz-Trillo I."/>
            <person name="Young S.K."/>
            <person name="Zeng Q."/>
            <person name="Gargeya S."/>
            <person name="Fitzgerald M."/>
            <person name="Haas B."/>
            <person name="Abouelleil A."/>
            <person name="Alvarado L."/>
            <person name="Arachchi H.M."/>
            <person name="Berlin A."/>
            <person name="Chapman S.B."/>
            <person name="Gearin G."/>
            <person name="Goldberg J."/>
            <person name="Griggs A."/>
            <person name="Gujja S."/>
            <person name="Hansen M."/>
            <person name="Heiman D."/>
            <person name="Howarth C."/>
            <person name="Larimer J."/>
            <person name="Lui A."/>
            <person name="MacDonald P.J.P."/>
            <person name="McCowen C."/>
            <person name="Montmayeur A."/>
            <person name="Murphy C."/>
            <person name="Neiman D."/>
            <person name="Pearson M."/>
            <person name="Priest M."/>
            <person name="Roberts A."/>
            <person name="Saif S."/>
            <person name="Shea T."/>
            <person name="Sisk P."/>
            <person name="Stolte C."/>
            <person name="Sykes S."/>
            <person name="Wortman J."/>
            <person name="Nusbaum C."/>
            <person name="Birren B."/>
        </authorList>
    </citation>
    <scope>NUCLEOTIDE SEQUENCE [LARGE SCALE GENOMIC DNA]</scope>
    <source>
        <strain evidence="10 11">ATCC 38327</strain>
    </source>
</reference>
<dbReference type="Gene3D" id="1.10.220.150">
    <property type="entry name" value="Arf GTPase activating protein"/>
    <property type="match status" value="1"/>
</dbReference>
<dbReference type="PROSITE" id="PS50088">
    <property type="entry name" value="ANK_REPEAT"/>
    <property type="match status" value="1"/>
</dbReference>
<dbReference type="Pfam" id="PF01412">
    <property type="entry name" value="ArfGap"/>
    <property type="match status" value="1"/>
</dbReference>
<gene>
    <name evidence="10" type="ORF">AMAG_13330</name>
</gene>
<dbReference type="Gene3D" id="1.20.1270.60">
    <property type="entry name" value="Arfaptin homology (AH) domain/BAR domain"/>
    <property type="match status" value="1"/>
</dbReference>
<evidence type="ECO:0008006" key="12">
    <source>
        <dbReference type="Google" id="ProtNLM"/>
    </source>
</evidence>
<accession>A0A0L0T050</accession>
<dbReference type="Proteomes" id="UP000054350">
    <property type="component" value="Unassembled WGS sequence"/>
</dbReference>
<keyword evidence="5" id="KW-0040">ANK repeat</keyword>
<feature type="region of interest" description="Disordered" evidence="7">
    <location>
        <begin position="321"/>
        <end position="346"/>
    </location>
</feature>
<dbReference type="SUPFAM" id="SSF57863">
    <property type="entry name" value="ArfGap/RecO-like zinc finger"/>
    <property type="match status" value="1"/>
</dbReference>
<dbReference type="VEuPathDB" id="FungiDB:AMAG_13330"/>
<feature type="compositionally biased region" description="Low complexity" evidence="7">
    <location>
        <begin position="13"/>
        <end position="41"/>
    </location>
</feature>
<dbReference type="AlphaFoldDB" id="A0A0L0T050"/>
<evidence type="ECO:0000256" key="1">
    <source>
        <dbReference type="ARBA" id="ARBA00022468"/>
    </source>
</evidence>
<reference evidence="11" key="2">
    <citation type="submission" date="2009-11" db="EMBL/GenBank/DDBJ databases">
        <title>The Genome Sequence of Allomyces macrogynus strain ATCC 38327.</title>
        <authorList>
            <consortium name="The Broad Institute Genome Sequencing Platform"/>
            <person name="Russ C."/>
            <person name="Cuomo C."/>
            <person name="Shea T."/>
            <person name="Young S.K."/>
            <person name="Zeng Q."/>
            <person name="Koehrsen M."/>
            <person name="Haas B."/>
            <person name="Borodovsky M."/>
            <person name="Guigo R."/>
            <person name="Alvarado L."/>
            <person name="Berlin A."/>
            <person name="Borenstein D."/>
            <person name="Chen Z."/>
            <person name="Engels R."/>
            <person name="Freedman E."/>
            <person name="Gellesch M."/>
            <person name="Goldberg J."/>
            <person name="Griggs A."/>
            <person name="Gujja S."/>
            <person name="Heiman D."/>
            <person name="Hepburn T."/>
            <person name="Howarth C."/>
            <person name="Jen D."/>
            <person name="Larson L."/>
            <person name="Lewis B."/>
            <person name="Mehta T."/>
            <person name="Park D."/>
            <person name="Pearson M."/>
            <person name="Roberts A."/>
            <person name="Saif S."/>
            <person name="Shenoy N."/>
            <person name="Sisk P."/>
            <person name="Stolte C."/>
            <person name="Sykes S."/>
            <person name="Walk T."/>
            <person name="White J."/>
            <person name="Yandava C."/>
            <person name="Burger G."/>
            <person name="Gray M.W."/>
            <person name="Holland P.W.H."/>
            <person name="King N."/>
            <person name="Lang F.B.F."/>
            <person name="Roger A.J."/>
            <person name="Ruiz-Trillo I."/>
            <person name="Lander E."/>
            <person name="Nusbaum C."/>
        </authorList>
    </citation>
    <scope>NUCLEOTIDE SEQUENCE [LARGE SCALE GENOMIC DNA]</scope>
    <source>
        <strain evidence="11">ATCC 38327</strain>
    </source>
</reference>
<evidence type="ECO:0000259" key="8">
    <source>
        <dbReference type="PROSITE" id="PS50003"/>
    </source>
</evidence>
<feature type="domain" description="Arf-GAP" evidence="9">
    <location>
        <begin position="515"/>
        <end position="627"/>
    </location>
</feature>
<dbReference type="PROSITE" id="PS50003">
    <property type="entry name" value="PH_DOMAIN"/>
    <property type="match status" value="1"/>
</dbReference>
<dbReference type="PROSITE" id="PS50297">
    <property type="entry name" value="ANK_REP_REGION"/>
    <property type="match status" value="1"/>
</dbReference>
<evidence type="ECO:0000256" key="7">
    <source>
        <dbReference type="SAM" id="MobiDB-lite"/>
    </source>
</evidence>
<dbReference type="FunFam" id="1.10.220.150:FF:000009">
    <property type="entry name" value="stromal membrane-associated protein 1 isoform X1"/>
    <property type="match status" value="1"/>
</dbReference>
<dbReference type="OrthoDB" id="10266696at2759"/>
<evidence type="ECO:0000256" key="6">
    <source>
        <dbReference type="PROSITE-ProRule" id="PRU00288"/>
    </source>
</evidence>
<dbReference type="InterPro" id="IPR011993">
    <property type="entry name" value="PH-like_dom_sf"/>
</dbReference>
<dbReference type="InterPro" id="IPR045258">
    <property type="entry name" value="ACAP1/2/3-like"/>
</dbReference>
<feature type="region of interest" description="Disordered" evidence="7">
    <location>
        <begin position="883"/>
        <end position="924"/>
    </location>
</feature>
<dbReference type="Pfam" id="PF00169">
    <property type="entry name" value="PH"/>
    <property type="match status" value="1"/>
</dbReference>
<evidence type="ECO:0000256" key="5">
    <source>
        <dbReference type="PROSITE-ProRule" id="PRU00023"/>
    </source>
</evidence>
<dbReference type="SMART" id="SM00248">
    <property type="entry name" value="ANK"/>
    <property type="match status" value="1"/>
</dbReference>
<dbReference type="CDD" id="cd13250">
    <property type="entry name" value="PH_ACAP"/>
    <property type="match status" value="1"/>
</dbReference>
<dbReference type="Pfam" id="PF12796">
    <property type="entry name" value="Ank_2"/>
    <property type="match status" value="1"/>
</dbReference>
<feature type="region of interest" description="Disordered" evidence="7">
    <location>
        <begin position="456"/>
        <end position="496"/>
    </location>
</feature>
<keyword evidence="3 6" id="KW-0863">Zinc-finger</keyword>